<dbReference type="InterPro" id="IPR050382">
    <property type="entry name" value="MFS_Na/Anion_cotransporter"/>
</dbReference>
<dbReference type="GO" id="GO:0005886">
    <property type="term" value="C:plasma membrane"/>
    <property type="evidence" value="ECO:0007669"/>
    <property type="project" value="UniProtKB-SubCell"/>
</dbReference>
<feature type="transmembrane region" description="Helical" evidence="7">
    <location>
        <begin position="41"/>
        <end position="61"/>
    </location>
</feature>
<name>A0A1I2QJT5_9FIRM</name>
<evidence type="ECO:0000256" key="1">
    <source>
        <dbReference type="ARBA" id="ARBA00004651"/>
    </source>
</evidence>
<proteinExistence type="predicted"/>
<comment type="subcellular location">
    <subcellularLocation>
        <location evidence="1">Cell membrane</location>
        <topology evidence="1">Multi-pass membrane protein</topology>
    </subcellularLocation>
</comment>
<feature type="transmembrane region" description="Helical" evidence="7">
    <location>
        <begin position="328"/>
        <end position="350"/>
    </location>
</feature>
<dbReference type="PANTHER" id="PTHR11662:SF399">
    <property type="entry name" value="FI19708P1-RELATED"/>
    <property type="match status" value="1"/>
</dbReference>
<dbReference type="InterPro" id="IPR020846">
    <property type="entry name" value="MFS_dom"/>
</dbReference>
<dbReference type="CDD" id="cd17319">
    <property type="entry name" value="MFS_ExuT_GudP_like"/>
    <property type="match status" value="1"/>
</dbReference>
<dbReference type="GO" id="GO:0022857">
    <property type="term" value="F:transmembrane transporter activity"/>
    <property type="evidence" value="ECO:0007669"/>
    <property type="project" value="InterPro"/>
</dbReference>
<evidence type="ECO:0000256" key="4">
    <source>
        <dbReference type="ARBA" id="ARBA00022692"/>
    </source>
</evidence>
<keyword evidence="10" id="KW-1185">Reference proteome</keyword>
<evidence type="ECO:0000256" key="3">
    <source>
        <dbReference type="ARBA" id="ARBA00022475"/>
    </source>
</evidence>
<organism evidence="9 10">
    <name type="scientific">Desulfotruncus arcticus DSM 17038</name>
    <dbReference type="NCBI Taxonomy" id="1121424"/>
    <lineage>
        <taxon>Bacteria</taxon>
        <taxon>Bacillati</taxon>
        <taxon>Bacillota</taxon>
        <taxon>Clostridia</taxon>
        <taxon>Eubacteriales</taxon>
        <taxon>Desulfallaceae</taxon>
        <taxon>Desulfotruncus</taxon>
    </lineage>
</organism>
<feature type="transmembrane region" description="Helical" evidence="7">
    <location>
        <begin position="134"/>
        <end position="156"/>
    </location>
</feature>
<keyword evidence="2" id="KW-0813">Transport</keyword>
<evidence type="ECO:0000256" key="2">
    <source>
        <dbReference type="ARBA" id="ARBA00022448"/>
    </source>
</evidence>
<evidence type="ECO:0000256" key="6">
    <source>
        <dbReference type="ARBA" id="ARBA00023136"/>
    </source>
</evidence>
<dbReference type="Pfam" id="PF07690">
    <property type="entry name" value="MFS_1"/>
    <property type="match status" value="1"/>
</dbReference>
<keyword evidence="3" id="KW-1003">Cell membrane</keyword>
<feature type="transmembrane region" description="Helical" evidence="7">
    <location>
        <begin position="6"/>
        <end position="29"/>
    </location>
</feature>
<evidence type="ECO:0000259" key="8">
    <source>
        <dbReference type="PROSITE" id="PS50850"/>
    </source>
</evidence>
<dbReference type="STRING" id="341036.SAMN05660649_01259"/>
<dbReference type="EMBL" id="FOOX01000003">
    <property type="protein sequence ID" value="SFG28210.1"/>
    <property type="molecule type" value="Genomic_DNA"/>
</dbReference>
<dbReference type="SUPFAM" id="SSF103473">
    <property type="entry name" value="MFS general substrate transporter"/>
    <property type="match status" value="1"/>
</dbReference>
<dbReference type="InterPro" id="IPR036259">
    <property type="entry name" value="MFS_trans_sf"/>
</dbReference>
<evidence type="ECO:0000256" key="7">
    <source>
        <dbReference type="SAM" id="Phobius"/>
    </source>
</evidence>
<feature type="transmembrane region" description="Helical" evidence="7">
    <location>
        <begin position="362"/>
        <end position="387"/>
    </location>
</feature>
<dbReference type="InterPro" id="IPR011701">
    <property type="entry name" value="MFS"/>
</dbReference>
<dbReference type="OrthoDB" id="1673995at2"/>
<dbReference type="PIRSF" id="PIRSF002808">
    <property type="entry name" value="Hexose_phosphate_transp"/>
    <property type="match status" value="1"/>
</dbReference>
<keyword evidence="4 7" id="KW-0812">Transmembrane</keyword>
<dbReference type="Gene3D" id="1.20.1250.20">
    <property type="entry name" value="MFS general substrate transporter like domains"/>
    <property type="match status" value="2"/>
</dbReference>
<feature type="transmembrane region" description="Helical" evidence="7">
    <location>
        <begin position="393"/>
        <end position="416"/>
    </location>
</feature>
<dbReference type="PROSITE" id="PS50850">
    <property type="entry name" value="MFS"/>
    <property type="match status" value="1"/>
</dbReference>
<keyword evidence="6 7" id="KW-0472">Membrane</keyword>
<evidence type="ECO:0000256" key="5">
    <source>
        <dbReference type="ARBA" id="ARBA00022989"/>
    </source>
</evidence>
<dbReference type="Proteomes" id="UP000199337">
    <property type="component" value="Unassembled WGS sequence"/>
</dbReference>
<keyword evidence="5 7" id="KW-1133">Transmembrane helix</keyword>
<gene>
    <name evidence="9" type="ORF">SAMN05660649_01259</name>
</gene>
<feature type="transmembrane region" description="Helical" evidence="7">
    <location>
        <begin position="303"/>
        <end position="322"/>
    </location>
</feature>
<sequence length="437" mass="48734">MKSRWLMLIIVWLLYIINYFDRTSVLTFLPIIREELNFTHAQVGTAASVFFFAYALAQFSAGWLSDRIGPKKVMSIAIIVFSLVTFVTGMIKNFTQFILIRLGLGLGEGHHFAPANKIIANWFPKEEKGRATGFFSTTWAVAPAIIPITVTWLATVLNGWRPVFYCLAVLGAIGIFLLFYFIENNPKDAMEKGKVSGEEYKYINEGLVQVSNEENNTKIGAKQAFGILLKDASFWSYSFALFCVLGIYWGSTSWISSFLYEQYEFSIKTMGVLASLPYVAAFFAMMSGGWVMDRIFKGKVKPVLAASFICSIPILLLIAKVPQGNNGLLVLMLILLGFFTNLSFGVIYGYPQIRYPKEILGSAVGISNGIGQFGSFIAPLVAGFLVIKNAEGIFYTQVFAFFSVVAIVGLIFTLFLNEKTYDFNKKLEKYNASNIKA</sequence>
<feature type="transmembrane region" description="Helical" evidence="7">
    <location>
        <begin position="73"/>
        <end position="91"/>
    </location>
</feature>
<dbReference type="AlphaFoldDB" id="A0A1I2QJT5"/>
<dbReference type="InterPro" id="IPR000849">
    <property type="entry name" value="Sugar_P_transporter"/>
</dbReference>
<feature type="transmembrane region" description="Helical" evidence="7">
    <location>
        <begin position="162"/>
        <end position="182"/>
    </location>
</feature>
<protein>
    <submittedName>
        <fullName evidence="9">Sugar phosphate permease</fullName>
    </submittedName>
</protein>
<feature type="transmembrane region" description="Helical" evidence="7">
    <location>
        <begin position="270"/>
        <end position="291"/>
    </location>
</feature>
<feature type="transmembrane region" description="Helical" evidence="7">
    <location>
        <begin position="232"/>
        <end position="250"/>
    </location>
</feature>
<evidence type="ECO:0000313" key="9">
    <source>
        <dbReference type="EMBL" id="SFG28210.1"/>
    </source>
</evidence>
<reference evidence="10" key="1">
    <citation type="submission" date="2016-10" db="EMBL/GenBank/DDBJ databases">
        <authorList>
            <person name="Varghese N."/>
            <person name="Submissions S."/>
        </authorList>
    </citation>
    <scope>NUCLEOTIDE SEQUENCE [LARGE SCALE GENOMIC DNA]</scope>
    <source>
        <strain evidence="10">DSM 17038</strain>
    </source>
</reference>
<dbReference type="PANTHER" id="PTHR11662">
    <property type="entry name" value="SOLUTE CARRIER FAMILY 17"/>
    <property type="match status" value="1"/>
</dbReference>
<feature type="domain" description="Major facilitator superfamily (MFS) profile" evidence="8">
    <location>
        <begin position="7"/>
        <end position="421"/>
    </location>
</feature>
<dbReference type="RefSeq" id="WP_092469767.1">
    <property type="nucleotide sequence ID" value="NZ_FOOX01000003.1"/>
</dbReference>
<accession>A0A1I2QJT5</accession>
<evidence type="ECO:0000313" key="10">
    <source>
        <dbReference type="Proteomes" id="UP000199337"/>
    </source>
</evidence>